<dbReference type="SUPFAM" id="SSF69304">
    <property type="entry name" value="Tricorn protease N-terminal domain"/>
    <property type="match status" value="1"/>
</dbReference>
<dbReference type="Gene3D" id="2.60.40.2700">
    <property type="match status" value="2"/>
</dbReference>
<protein>
    <recommendedName>
        <fullName evidence="2">Dipeptidylpeptidase IV N-terminal domain-containing protein</fullName>
    </recommendedName>
</protein>
<feature type="domain" description="Dipeptidylpeptidase IV N-terminal" evidence="2">
    <location>
        <begin position="437"/>
        <end position="475"/>
    </location>
</feature>
<evidence type="ECO:0000313" key="3">
    <source>
        <dbReference type="EMBL" id="CAA9479955.1"/>
    </source>
</evidence>
<evidence type="ECO:0000259" key="2">
    <source>
        <dbReference type="Pfam" id="PF00930"/>
    </source>
</evidence>
<dbReference type="Gene3D" id="2.120.10.30">
    <property type="entry name" value="TolB, C-terminal domain"/>
    <property type="match status" value="2"/>
</dbReference>
<dbReference type="Pfam" id="PF00930">
    <property type="entry name" value="DPPIV_N"/>
    <property type="match status" value="1"/>
</dbReference>
<gene>
    <name evidence="3" type="ORF">AVDCRST_MAG30-740</name>
</gene>
<feature type="chain" id="PRO_5026827314" description="Dipeptidylpeptidase IV N-terminal domain-containing protein" evidence="1">
    <location>
        <begin position="26"/>
        <end position="491"/>
    </location>
</feature>
<dbReference type="AlphaFoldDB" id="A0A6J4RVE3"/>
<reference evidence="3" key="1">
    <citation type="submission" date="2020-02" db="EMBL/GenBank/DDBJ databases">
        <authorList>
            <person name="Meier V. D."/>
        </authorList>
    </citation>
    <scope>NUCLEOTIDE SEQUENCE</scope>
    <source>
        <strain evidence="3">AVDCRST_MAG30</strain>
    </source>
</reference>
<proteinExistence type="predicted"/>
<feature type="signal peptide" evidence="1">
    <location>
        <begin position="1"/>
        <end position="25"/>
    </location>
</feature>
<dbReference type="InterPro" id="IPR011042">
    <property type="entry name" value="6-blade_b-propeller_TolB-like"/>
</dbReference>
<name>A0A6J4RVE3_9ACTN</name>
<dbReference type="GO" id="GO:0006508">
    <property type="term" value="P:proteolysis"/>
    <property type="evidence" value="ECO:0007669"/>
    <property type="project" value="InterPro"/>
</dbReference>
<keyword evidence="1" id="KW-0732">Signal</keyword>
<sequence length="491" mass="50716">MRRSRSVPLIAVALAALAGPSGALAAKPAPSPGKTAPAITGVAEQGRTLSVSTGDWKPRPDGYDYRWQRCDAVGAGCADVAGATAADYALTVADVGATLRAEVTASGAGGSASRYSAATARIRGLAPVSAAPPVVTGTAREGRTLTVSAGGWDNRPDSFAYAWERCNGAGACTAISGADEATYTLSTEDVGSRLRARVTAASEWGSAQATSEASAPVAAAPAAGTGTGEIVHASGHRIFRVDPADGAGTEVPLVEPPGYRELKAFTPTLSPDGEEIIFTWVAYDYCCDPHGVAKVDADGGVPVFHQHIGGGGYNFEIPRFSPDGSRYLWRYPDLTIKEADAATGAFVADRGRATGSQLAWSPDGLHVAHDRYYDFEWSSWIFVDGENMVPNSWAVSRFGMTGLDWAGDHFAFSRGGTIFLLPSDGSEPPVSTGLAGVWPTFSPDGKRIAYVADNDIHVAPVDGSTPPVRLTTSGTVGGPLDWSGGGVPPAG</sequence>
<accession>A0A6J4RVE3</accession>
<organism evidence="3">
    <name type="scientific">uncultured Solirubrobacteraceae bacterium</name>
    <dbReference type="NCBI Taxonomy" id="1162706"/>
    <lineage>
        <taxon>Bacteria</taxon>
        <taxon>Bacillati</taxon>
        <taxon>Actinomycetota</taxon>
        <taxon>Thermoleophilia</taxon>
        <taxon>Solirubrobacterales</taxon>
        <taxon>Solirubrobacteraceae</taxon>
        <taxon>environmental samples</taxon>
    </lineage>
</organism>
<evidence type="ECO:0000256" key="1">
    <source>
        <dbReference type="SAM" id="SignalP"/>
    </source>
</evidence>
<dbReference type="EMBL" id="CADCVS010000122">
    <property type="protein sequence ID" value="CAA9479955.1"/>
    <property type="molecule type" value="Genomic_DNA"/>
</dbReference>
<dbReference type="InterPro" id="IPR002469">
    <property type="entry name" value="Peptidase_S9B_N"/>
</dbReference>